<evidence type="ECO:0000313" key="2">
    <source>
        <dbReference type="EMBL" id="KRX07504.1"/>
    </source>
</evidence>
<dbReference type="AlphaFoldDB" id="A0A0V0QZN5"/>
<evidence type="ECO:0000313" key="3">
    <source>
        <dbReference type="Proteomes" id="UP000054937"/>
    </source>
</evidence>
<accession>A0A0V0QZN5</accession>
<reference evidence="2 3" key="1">
    <citation type="journal article" date="2015" name="Sci. Rep.">
        <title>Genome of the facultative scuticociliatosis pathogen Pseudocohnilembus persalinus provides insight into its virulence through horizontal gene transfer.</title>
        <authorList>
            <person name="Xiong J."/>
            <person name="Wang G."/>
            <person name="Cheng J."/>
            <person name="Tian M."/>
            <person name="Pan X."/>
            <person name="Warren A."/>
            <person name="Jiang C."/>
            <person name="Yuan D."/>
            <person name="Miao W."/>
        </authorList>
    </citation>
    <scope>NUCLEOTIDE SEQUENCE [LARGE SCALE GENOMIC DNA]</scope>
    <source>
        <strain evidence="2">36N120E</strain>
    </source>
</reference>
<keyword evidence="3" id="KW-1185">Reference proteome</keyword>
<sequence length="375" mass="45235">MLVIKQLQQKKLADRRQWGLQTTGIIVVTIEFREFKSQFRDFQKFEFDFKKQFEQYFNGLVLKVVEKIGKVQDTCQQKMQLYFQQKFQGNEIKQAKYQEFFDISSVKKYAVQYFSDEISSDLLFQVQRDAMNNFIDEKKLREQLQELEKYEKQKEKMQKILGKMQNQIDQEFKYILTNEIEKKPFVFEEDGVKGEERQKEVKNQDINEKLDKKLMKKGKVVFKREKEQCFRFIQSDKLEKNLKYSFKFRINVKGHNNQWLGFFLGNQGRDYENLNKNDFEILQLSGKDCNSFLSNQHEKCGKNFSEFWNENTIINVVFNVQKQYVLVFDDDKICYLRGEVQKEKFQDLVFGFFVFENNQQDVVVTLVEQFAEVEE</sequence>
<dbReference type="Proteomes" id="UP000054937">
    <property type="component" value="Unassembled WGS sequence"/>
</dbReference>
<name>A0A0V0QZN5_PSEPJ</name>
<proteinExistence type="predicted"/>
<feature type="coiled-coil region" evidence="1">
    <location>
        <begin position="137"/>
        <end position="170"/>
    </location>
</feature>
<protein>
    <submittedName>
        <fullName evidence="2">Uncharacterized protein</fullName>
    </submittedName>
</protein>
<gene>
    <name evidence="2" type="ORF">PPERSA_11053</name>
</gene>
<evidence type="ECO:0000256" key="1">
    <source>
        <dbReference type="SAM" id="Coils"/>
    </source>
</evidence>
<dbReference type="EMBL" id="LDAU01000082">
    <property type="protein sequence ID" value="KRX07504.1"/>
    <property type="molecule type" value="Genomic_DNA"/>
</dbReference>
<organism evidence="2 3">
    <name type="scientific">Pseudocohnilembus persalinus</name>
    <name type="common">Ciliate</name>
    <dbReference type="NCBI Taxonomy" id="266149"/>
    <lineage>
        <taxon>Eukaryota</taxon>
        <taxon>Sar</taxon>
        <taxon>Alveolata</taxon>
        <taxon>Ciliophora</taxon>
        <taxon>Intramacronucleata</taxon>
        <taxon>Oligohymenophorea</taxon>
        <taxon>Scuticociliatia</taxon>
        <taxon>Philasterida</taxon>
        <taxon>Pseudocohnilembidae</taxon>
        <taxon>Pseudocohnilembus</taxon>
    </lineage>
</organism>
<dbReference type="InParanoid" id="A0A0V0QZN5"/>
<keyword evidence="1" id="KW-0175">Coiled coil</keyword>
<comment type="caution">
    <text evidence="2">The sequence shown here is derived from an EMBL/GenBank/DDBJ whole genome shotgun (WGS) entry which is preliminary data.</text>
</comment>